<dbReference type="Proteomes" id="UP000676885">
    <property type="component" value="Chromosome"/>
</dbReference>
<dbReference type="Pfam" id="PF00106">
    <property type="entry name" value="adh_short"/>
    <property type="match status" value="1"/>
</dbReference>
<dbReference type="Gene3D" id="3.40.50.720">
    <property type="entry name" value="NAD(P)-binding Rossmann-like Domain"/>
    <property type="match status" value="1"/>
</dbReference>
<dbReference type="InterPro" id="IPR002347">
    <property type="entry name" value="SDR_fam"/>
</dbReference>
<reference evidence="4 5" key="1">
    <citation type="submission" date="2021-05" db="EMBL/GenBank/DDBJ databases">
        <title>Novel species in genus Arthrobacter.</title>
        <authorList>
            <person name="Zhang G."/>
        </authorList>
    </citation>
    <scope>NUCLEOTIDE SEQUENCE [LARGE SCALE GENOMIC DNA]</scope>
    <source>
        <strain evidence="5">zg-ZUI227</strain>
    </source>
</reference>
<evidence type="ECO:0000313" key="4">
    <source>
        <dbReference type="EMBL" id="QWC09877.1"/>
    </source>
</evidence>
<keyword evidence="2" id="KW-0560">Oxidoreductase</keyword>
<dbReference type="InterPro" id="IPR036291">
    <property type="entry name" value="NAD(P)-bd_dom_sf"/>
</dbReference>
<organism evidence="4 5">
    <name type="scientific">Arthrobacter jiangjiafuii</name>
    <dbReference type="NCBI Taxonomy" id="2817475"/>
    <lineage>
        <taxon>Bacteria</taxon>
        <taxon>Bacillati</taxon>
        <taxon>Actinomycetota</taxon>
        <taxon>Actinomycetes</taxon>
        <taxon>Micrococcales</taxon>
        <taxon>Micrococcaceae</taxon>
        <taxon>Arthrobacter</taxon>
    </lineage>
</organism>
<dbReference type="PANTHER" id="PTHR43899">
    <property type="entry name" value="RH59310P"/>
    <property type="match status" value="1"/>
</dbReference>
<gene>
    <name evidence="4" type="ORF">KKR91_15685</name>
</gene>
<evidence type="ECO:0000256" key="2">
    <source>
        <dbReference type="ARBA" id="ARBA00023002"/>
    </source>
</evidence>
<dbReference type="PRINTS" id="PR00080">
    <property type="entry name" value="SDRFAMILY"/>
</dbReference>
<name>A0A975M4R0_9MICC</name>
<sequence>MTSTALITGATSGIGAEFARQLANRGYNLVLTARNEDRLRDSAAALAREYSVQTEYVVADLADPEGVERVSRRLEKPDITMLVNNAGYGLKNSFERNDLSVELDHLNVLVAAPLQLSHTALNTMLSRMENPGGHIINVASVAGFIPRGTYSAAKSWVITFSRWANIAYRGRGIHVTALCPGFVHTEFHQRMDMDKSLYPGWMWLDAERVVREGLADAFAGKGVSIPSKRYKLLAWFGARGPQTLVTRIAGRGR</sequence>
<dbReference type="CDD" id="cd05233">
    <property type="entry name" value="SDR_c"/>
    <property type="match status" value="1"/>
</dbReference>
<dbReference type="InterPro" id="IPR051019">
    <property type="entry name" value="VLCFA-Steroid_DH"/>
</dbReference>
<evidence type="ECO:0000313" key="5">
    <source>
        <dbReference type="Proteomes" id="UP000676885"/>
    </source>
</evidence>
<dbReference type="SUPFAM" id="SSF51735">
    <property type="entry name" value="NAD(P)-binding Rossmann-fold domains"/>
    <property type="match status" value="1"/>
</dbReference>
<evidence type="ECO:0000256" key="1">
    <source>
        <dbReference type="ARBA" id="ARBA00006484"/>
    </source>
</evidence>
<dbReference type="KEGG" id="ajg:KKR91_15685"/>
<comment type="similarity">
    <text evidence="1 3">Belongs to the short-chain dehydrogenases/reductases (SDR) family.</text>
</comment>
<dbReference type="PIRSF" id="PIRSF000126">
    <property type="entry name" value="11-beta-HSD1"/>
    <property type="match status" value="1"/>
</dbReference>
<evidence type="ECO:0000256" key="3">
    <source>
        <dbReference type="RuleBase" id="RU000363"/>
    </source>
</evidence>
<accession>A0A975M4R0</accession>
<dbReference type="RefSeq" id="WP_210227441.1">
    <property type="nucleotide sequence ID" value="NZ_CP076022.1"/>
</dbReference>
<protein>
    <submittedName>
        <fullName evidence="4">SDR family oxidoreductase</fullName>
    </submittedName>
</protein>
<dbReference type="AlphaFoldDB" id="A0A975M4R0"/>
<proteinExistence type="inferred from homology"/>
<dbReference type="EMBL" id="CP076022">
    <property type="protein sequence ID" value="QWC09877.1"/>
    <property type="molecule type" value="Genomic_DNA"/>
</dbReference>
<dbReference type="PRINTS" id="PR00081">
    <property type="entry name" value="GDHRDH"/>
</dbReference>
<dbReference type="PANTHER" id="PTHR43899:SF13">
    <property type="entry name" value="RH59310P"/>
    <property type="match status" value="1"/>
</dbReference>
<keyword evidence="5" id="KW-1185">Reference proteome</keyword>
<dbReference type="GO" id="GO:0016491">
    <property type="term" value="F:oxidoreductase activity"/>
    <property type="evidence" value="ECO:0007669"/>
    <property type="project" value="UniProtKB-KW"/>
</dbReference>